<dbReference type="OrthoDB" id="527344at2759"/>
<dbReference type="FunCoup" id="G8ZP37">
    <property type="interactions" value="1273"/>
</dbReference>
<reference evidence="12 13" key="1">
    <citation type="journal article" date="2011" name="Proc. Natl. Acad. Sci. U.S.A.">
        <title>Evolutionary erosion of yeast sex chromosomes by mating-type switching accidents.</title>
        <authorList>
            <person name="Gordon J.L."/>
            <person name="Armisen D."/>
            <person name="Proux-Wera E."/>
            <person name="Oheigeartaigh S.S."/>
            <person name="Byrne K.P."/>
            <person name="Wolfe K.H."/>
        </authorList>
    </citation>
    <scope>NUCLEOTIDE SEQUENCE [LARGE SCALE GENOMIC DNA]</scope>
    <source>
        <strain evidence="13">ATCC 10662 / CBS 1146 / NBRC 0425 / NCYC 2629 / NRRL Y-866</strain>
    </source>
</reference>
<keyword evidence="8" id="KW-0255">Endonuclease</keyword>
<dbReference type="HOGENOM" id="CLU_006220_0_0_1"/>
<dbReference type="InterPro" id="IPR047151">
    <property type="entry name" value="RNZ2-like"/>
</dbReference>
<dbReference type="GO" id="GO:0046872">
    <property type="term" value="F:metal ion binding"/>
    <property type="evidence" value="ECO:0007669"/>
    <property type="project" value="UniProtKB-KW"/>
</dbReference>
<dbReference type="FunFam" id="3.60.15.10:FF:000065">
    <property type="entry name" value="Ribonuclease Z"/>
    <property type="match status" value="1"/>
</dbReference>
<dbReference type="RefSeq" id="XP_003679592.1">
    <property type="nucleotide sequence ID" value="XM_003679544.1"/>
</dbReference>
<keyword evidence="13" id="KW-1185">Reference proteome</keyword>
<dbReference type="GO" id="GO:1990180">
    <property type="term" value="P:mitochondrial tRNA 3'-end processing"/>
    <property type="evidence" value="ECO:0007669"/>
    <property type="project" value="EnsemblFungi"/>
</dbReference>
<dbReference type="EC" id="3.1.26.11" evidence="4"/>
<evidence type="ECO:0000256" key="2">
    <source>
        <dbReference type="ARBA" id="ARBA00001947"/>
    </source>
</evidence>
<dbReference type="KEGG" id="tdl:TDEL_0B02520"/>
<dbReference type="EMBL" id="HE616743">
    <property type="protein sequence ID" value="CCE90381.1"/>
    <property type="molecule type" value="Genomic_DNA"/>
</dbReference>
<keyword evidence="5" id="KW-0819">tRNA processing</keyword>
<dbReference type="Gene3D" id="3.60.15.10">
    <property type="entry name" value="Ribonuclease Z/Hydroxyacylglutathione hydrolase-like"/>
    <property type="match status" value="2"/>
</dbReference>
<evidence type="ECO:0000256" key="9">
    <source>
        <dbReference type="ARBA" id="ARBA00022801"/>
    </source>
</evidence>
<gene>
    <name evidence="12" type="primary">TDEL0B02520</name>
    <name evidence="12" type="ORF">TDEL_0B02520</name>
</gene>
<name>G8ZP37_TORDE</name>
<feature type="domain" description="tRNase Z endonuclease" evidence="11">
    <location>
        <begin position="6"/>
        <end position="68"/>
    </location>
</feature>
<dbReference type="PANTHER" id="PTHR12553">
    <property type="entry name" value="ZINC PHOSPHODIESTERASE ELAC PROTEIN 2"/>
    <property type="match status" value="1"/>
</dbReference>
<dbReference type="Pfam" id="PF13691">
    <property type="entry name" value="Lactamase_B_4"/>
    <property type="match status" value="1"/>
</dbReference>
<keyword evidence="9" id="KW-0378">Hydrolase</keyword>
<dbReference type="GO" id="GO:0005634">
    <property type="term" value="C:nucleus"/>
    <property type="evidence" value="ECO:0007669"/>
    <property type="project" value="EnsemblFungi"/>
</dbReference>
<evidence type="ECO:0000256" key="10">
    <source>
        <dbReference type="ARBA" id="ARBA00022833"/>
    </source>
</evidence>
<dbReference type="Proteomes" id="UP000005627">
    <property type="component" value="Chromosome 2"/>
</dbReference>
<keyword evidence="10" id="KW-0862">Zinc</keyword>
<comment type="catalytic activity">
    <reaction evidence="1">
        <text>Endonucleolytic cleavage of RNA, removing extra 3' nucleotides from tRNA precursor, generating 3' termini of tRNAs. A 3'-hydroxy group is left at the tRNA terminus and a 5'-phosphoryl group is left at the trailer molecule.</text>
        <dbReference type="EC" id="3.1.26.11"/>
    </reaction>
</comment>
<dbReference type="SUPFAM" id="SSF56281">
    <property type="entry name" value="Metallo-hydrolase/oxidoreductase"/>
    <property type="match status" value="2"/>
</dbReference>
<evidence type="ECO:0000256" key="8">
    <source>
        <dbReference type="ARBA" id="ARBA00022759"/>
    </source>
</evidence>
<evidence type="ECO:0000256" key="3">
    <source>
        <dbReference type="ARBA" id="ARBA00007823"/>
    </source>
</evidence>
<dbReference type="InterPro" id="IPR027794">
    <property type="entry name" value="tRNase_Z_dom"/>
</dbReference>
<sequence>MYTLTPVTHPTADTRHPLLLLQSHHGDRYFFGMVAEGSQRSLTEGKVRISKLQDIFLTGQLDWSSIGGLPGMILTIADQGKDTLNLHYGSDVLNYIVSTWRYFVFRFGLSLKTNIMNDQEIYKDSILSVKSIITCMSTEQSNNFTEKEESVLRSIVANMFPKNAPTSKYDPSSDPYLNVELPRLSHTPKISTSYEVSFHPVRGRFKPEEAVRLGVPKGPSFGKLASGQTITLENGDVITPDQVLERERHFPKILVLAIPDDSYIQSFHEKFENYDCQDLGIVYYFLDADVTINDDLIKFMERFGNTVQHFVSHPKVCPNSIVFRGAAMIALKLKAMQQDSYNLPREETVLSKEFFECFQKEVVDGTTLQQSQEPPLTSSIPSDQVHVFSQNKEVQIESFTKGEEEMKIKLDFKPLRPFSWQHAYKKHVEPLNLRRGSFEKVIGSQINTDNFNTADKRANVEIVTLGTGSALPSKYRNVVSTLLKVPYKNAGGELQNRMILLDAGENTLGTIKRNFSSIAIRNIFQDLGLIYLSHLHADHHLGIISILNEWYKHNKHREESILYIVTPWQYNKFVNEWLQLEEPHLLSKLRYVSCEHLINDSFLRRETKPLDLDQYLNVVGSDARKRRKLETDTNSSFRQVEDIKAMFRGLNIAGFQTCRAKHCNWAYSNSISFYMSSTSRKLFKLSYSGDTRPNIEKFSKEIGYRSDLLIHEATLDNELIEDAIKKRHCTINEAIEVSNEMKAEKLILTHFSQRYPQAPQIDNNILVEAKEYCFAFDGMIVDFEKLGEQKSIFSQLNKAFIEERKQEEESE</sequence>
<dbReference type="STRING" id="1076872.G8ZP37"/>
<evidence type="ECO:0000259" key="11">
    <source>
        <dbReference type="Pfam" id="PF13691"/>
    </source>
</evidence>
<dbReference type="InParanoid" id="G8ZP37"/>
<keyword evidence="6" id="KW-0540">Nuclease</keyword>
<dbReference type="GO" id="GO:0005739">
    <property type="term" value="C:mitochondrion"/>
    <property type="evidence" value="ECO:0007669"/>
    <property type="project" value="EnsemblFungi"/>
</dbReference>
<evidence type="ECO:0000256" key="6">
    <source>
        <dbReference type="ARBA" id="ARBA00022722"/>
    </source>
</evidence>
<evidence type="ECO:0000256" key="7">
    <source>
        <dbReference type="ARBA" id="ARBA00022723"/>
    </source>
</evidence>
<dbReference type="GeneID" id="11504302"/>
<evidence type="ECO:0000313" key="13">
    <source>
        <dbReference type="Proteomes" id="UP000005627"/>
    </source>
</evidence>
<evidence type="ECO:0000313" key="12">
    <source>
        <dbReference type="EMBL" id="CCE90381.1"/>
    </source>
</evidence>
<dbReference type="GO" id="GO:0042781">
    <property type="term" value="F:3'-tRNA processing endoribonuclease activity"/>
    <property type="evidence" value="ECO:0007669"/>
    <property type="project" value="UniProtKB-EC"/>
</dbReference>
<keyword evidence="7" id="KW-0479">Metal-binding</keyword>
<comment type="similarity">
    <text evidence="3">Belongs to the RNase Z family.</text>
</comment>
<evidence type="ECO:0000256" key="4">
    <source>
        <dbReference type="ARBA" id="ARBA00012477"/>
    </source>
</evidence>
<accession>G8ZP37</accession>
<dbReference type="AlphaFoldDB" id="G8ZP37"/>
<dbReference type="CDD" id="cd07718">
    <property type="entry name" value="RNaseZ_ELAC1_ELAC2-C-term-like_MBL-fold"/>
    <property type="match status" value="1"/>
</dbReference>
<evidence type="ECO:0000256" key="1">
    <source>
        <dbReference type="ARBA" id="ARBA00000402"/>
    </source>
</evidence>
<evidence type="ECO:0000256" key="5">
    <source>
        <dbReference type="ARBA" id="ARBA00022694"/>
    </source>
</evidence>
<dbReference type="PANTHER" id="PTHR12553:SF49">
    <property type="entry name" value="ZINC PHOSPHODIESTERASE ELAC PROTEIN 2"/>
    <property type="match status" value="1"/>
</dbReference>
<organism evidence="12 13">
    <name type="scientific">Torulaspora delbrueckii</name>
    <name type="common">Yeast</name>
    <name type="synonym">Candida colliculosa</name>
    <dbReference type="NCBI Taxonomy" id="4950"/>
    <lineage>
        <taxon>Eukaryota</taxon>
        <taxon>Fungi</taxon>
        <taxon>Dikarya</taxon>
        <taxon>Ascomycota</taxon>
        <taxon>Saccharomycotina</taxon>
        <taxon>Saccharomycetes</taxon>
        <taxon>Saccharomycetales</taxon>
        <taxon>Saccharomycetaceae</taxon>
        <taxon>Torulaspora</taxon>
    </lineage>
</organism>
<protein>
    <recommendedName>
        <fullName evidence="4">ribonuclease Z</fullName>
        <ecNumber evidence="4">3.1.26.11</ecNumber>
    </recommendedName>
</protein>
<dbReference type="InterPro" id="IPR036866">
    <property type="entry name" value="RibonucZ/Hydroxyglut_hydro"/>
</dbReference>
<dbReference type="eggNOG" id="KOG2121">
    <property type="taxonomic scope" value="Eukaryota"/>
</dbReference>
<comment type="cofactor">
    <cofactor evidence="2">
        <name>Zn(2+)</name>
        <dbReference type="ChEBI" id="CHEBI:29105"/>
    </cofactor>
</comment>
<proteinExistence type="inferred from homology"/>